<evidence type="ECO:0000256" key="2">
    <source>
        <dbReference type="ARBA" id="ARBA00023163"/>
    </source>
</evidence>
<dbReference type="InterPro" id="IPR002818">
    <property type="entry name" value="DJ-1/PfpI"/>
</dbReference>
<dbReference type="Pfam" id="PF12833">
    <property type="entry name" value="HTH_18"/>
    <property type="match status" value="1"/>
</dbReference>
<dbReference type="RefSeq" id="WP_256649067.1">
    <property type="nucleotide sequence ID" value="NZ_JANIAA010000002.1"/>
</dbReference>
<dbReference type="InterPro" id="IPR018060">
    <property type="entry name" value="HTH_AraC"/>
</dbReference>
<feature type="domain" description="HTH araC/xylS-type" evidence="4">
    <location>
        <begin position="176"/>
        <end position="274"/>
    </location>
</feature>
<proteinExistence type="predicted"/>
<dbReference type="PROSITE" id="PS01124">
    <property type="entry name" value="HTH_ARAC_FAMILY_2"/>
    <property type="match status" value="1"/>
</dbReference>
<dbReference type="InterPro" id="IPR029062">
    <property type="entry name" value="Class_I_gatase-like"/>
</dbReference>
<dbReference type="Gene3D" id="1.10.10.60">
    <property type="entry name" value="Homeodomain-like"/>
    <property type="match status" value="2"/>
</dbReference>
<organism evidence="5 6">
    <name type="scientific">Streptomyces rugosispiralis</name>
    <dbReference type="NCBI Taxonomy" id="2967341"/>
    <lineage>
        <taxon>Bacteria</taxon>
        <taxon>Bacillati</taxon>
        <taxon>Actinomycetota</taxon>
        <taxon>Actinomycetes</taxon>
        <taxon>Kitasatosporales</taxon>
        <taxon>Streptomycetaceae</taxon>
        <taxon>Streptomyces</taxon>
    </lineage>
</organism>
<dbReference type="SMART" id="SM00342">
    <property type="entry name" value="HTH_ARAC"/>
    <property type="match status" value="1"/>
</dbReference>
<dbReference type="Proteomes" id="UP001204746">
    <property type="component" value="Unassembled WGS sequence"/>
</dbReference>
<dbReference type="PANTHER" id="PTHR43130:SF3">
    <property type="entry name" value="HTH-TYPE TRANSCRIPTIONAL REGULATOR RV1931C"/>
    <property type="match status" value="1"/>
</dbReference>
<dbReference type="Pfam" id="PF01965">
    <property type="entry name" value="DJ-1_PfpI"/>
    <property type="match status" value="1"/>
</dbReference>
<dbReference type="SUPFAM" id="SSF52317">
    <property type="entry name" value="Class I glutamine amidotransferase-like"/>
    <property type="match status" value="1"/>
</dbReference>
<evidence type="ECO:0000256" key="1">
    <source>
        <dbReference type="ARBA" id="ARBA00023015"/>
    </source>
</evidence>
<keyword evidence="2" id="KW-0804">Transcription</keyword>
<evidence type="ECO:0000259" key="4">
    <source>
        <dbReference type="PROSITE" id="PS01124"/>
    </source>
</evidence>
<dbReference type="SUPFAM" id="SSF46689">
    <property type="entry name" value="Homeodomain-like"/>
    <property type="match status" value="2"/>
</dbReference>
<sequence length="315" mass="33167">MTPDGRTAPTTAGYGVAPRGDIGELPAADTVIVAGSHAPGLRDAGELEPRTAAALRAAARHARIVSLCTGTFVLAAAGLLDGRRATTHWAYADLFRRRFPQVNLDVDALFVEDDGVLTSAGGAAAIDLCLHLVRDDHGSAVANRVARLNVVAAVHDNGQAQFVDRPVAKDAGTSTATARARMLARLDQTHTLAELAAEAHMSVRTFTRRFRQETGLSPVGWLNQARLDHARHLLEATELPVDEVARQAGFGTGTNLRKRMTAAPHTTPSAYRRGYRTRAHPTPSWPTGIDNACPGGGHAGGMARNGAGVVSGYGS</sequence>
<gene>
    <name evidence="5" type="ORF">NP777_06480</name>
</gene>
<keyword evidence="6" id="KW-1185">Reference proteome</keyword>
<dbReference type="CDD" id="cd03137">
    <property type="entry name" value="GATase1_AraC_1"/>
    <property type="match status" value="1"/>
</dbReference>
<dbReference type="InterPro" id="IPR009057">
    <property type="entry name" value="Homeodomain-like_sf"/>
</dbReference>
<dbReference type="Gene3D" id="3.40.50.880">
    <property type="match status" value="1"/>
</dbReference>
<feature type="region of interest" description="Disordered" evidence="3">
    <location>
        <begin position="261"/>
        <end position="287"/>
    </location>
</feature>
<accession>A0ABT1URZ5</accession>
<comment type="caution">
    <text evidence="5">The sequence shown here is derived from an EMBL/GenBank/DDBJ whole genome shotgun (WGS) entry which is preliminary data.</text>
</comment>
<evidence type="ECO:0000313" key="5">
    <source>
        <dbReference type="EMBL" id="MCQ8187898.1"/>
    </source>
</evidence>
<name>A0ABT1URZ5_9ACTN</name>
<dbReference type="InterPro" id="IPR052158">
    <property type="entry name" value="INH-QAR"/>
</dbReference>
<dbReference type="EMBL" id="JANIAA010000002">
    <property type="protein sequence ID" value="MCQ8187898.1"/>
    <property type="molecule type" value="Genomic_DNA"/>
</dbReference>
<dbReference type="PANTHER" id="PTHR43130">
    <property type="entry name" value="ARAC-FAMILY TRANSCRIPTIONAL REGULATOR"/>
    <property type="match status" value="1"/>
</dbReference>
<evidence type="ECO:0000313" key="6">
    <source>
        <dbReference type="Proteomes" id="UP001204746"/>
    </source>
</evidence>
<evidence type="ECO:0000256" key="3">
    <source>
        <dbReference type="SAM" id="MobiDB-lite"/>
    </source>
</evidence>
<protein>
    <submittedName>
        <fullName evidence="5">Helix-turn-helix domain-containing protein</fullName>
    </submittedName>
</protein>
<keyword evidence="1" id="KW-0805">Transcription regulation</keyword>
<reference evidence="5 6" key="1">
    <citation type="submission" date="2022-07" db="EMBL/GenBank/DDBJ databases">
        <authorList>
            <person name="Phongsopitanun W."/>
            <person name="Tanasupawat S."/>
        </authorList>
    </citation>
    <scope>NUCLEOTIDE SEQUENCE [LARGE SCALE GENOMIC DNA]</scope>
    <source>
        <strain evidence="5 6">RCU-064</strain>
    </source>
</reference>